<evidence type="ECO:0000313" key="2">
    <source>
        <dbReference type="Proteomes" id="UP000218334"/>
    </source>
</evidence>
<proteinExistence type="predicted"/>
<evidence type="ECO:0000313" key="1">
    <source>
        <dbReference type="EMBL" id="PBK64903.1"/>
    </source>
</evidence>
<organism evidence="1 2">
    <name type="scientific">Armillaria solidipes</name>
    <dbReference type="NCBI Taxonomy" id="1076256"/>
    <lineage>
        <taxon>Eukaryota</taxon>
        <taxon>Fungi</taxon>
        <taxon>Dikarya</taxon>
        <taxon>Basidiomycota</taxon>
        <taxon>Agaricomycotina</taxon>
        <taxon>Agaricomycetes</taxon>
        <taxon>Agaricomycetidae</taxon>
        <taxon>Agaricales</taxon>
        <taxon>Marasmiineae</taxon>
        <taxon>Physalacriaceae</taxon>
        <taxon>Armillaria</taxon>
    </lineage>
</organism>
<gene>
    <name evidence="1" type="ORF">ARMSODRAFT_918084</name>
</gene>
<dbReference type="AlphaFoldDB" id="A0A2H3BLZ9"/>
<dbReference type="EMBL" id="KZ293449">
    <property type="protein sequence ID" value="PBK64903.1"/>
    <property type="molecule type" value="Genomic_DNA"/>
</dbReference>
<sequence>MAALSHRAQDVYPSLMLTQGHGYPLWYPRPPSNFPPDYVRCGTQIGDLGYLDAGGGFIYLFNVYKDAEDPVNLKRVPPGFVPLKSAPGVREELGFHEKNLVIAMSGVEQRSAGVFFKSMSSSTRGVVLVLPDGADRYDSEDPGLLGEYAAANAHSWYQYLNGQGMEIYNGTLYLVTGCDKSRSWAAQCYVQTSTPSKFTLSGVFRPREELLRTSAGTGRSHKRDMTPGAMANQTIFLRGYSISVRTRPALRVLGIKKDTTIMWILALLRTVRDEIPYRNRSNPETQQFPEVGPAVSVNNYILDSYYGATVALTHDHYMGMINKVQNPLKAVELMDDFISDDGLVFIARSSGTGGAWIANRGFTGILGNRCRTLDSTDAETLQKLTGCTPEEAKNIIGLQPRPPIRARLTRWYSGMVGEKKLTMVRKGLAPSMASWPILAESASAERPADTSYSTQPNVFLDSNRYQYQFKNRRSIQAAG</sequence>
<name>A0A2H3BLZ9_9AGAR</name>
<reference evidence="2" key="1">
    <citation type="journal article" date="2017" name="Nat. Ecol. Evol.">
        <title>Genome expansion and lineage-specific genetic innovations in the forest pathogenic fungi Armillaria.</title>
        <authorList>
            <person name="Sipos G."/>
            <person name="Prasanna A.N."/>
            <person name="Walter M.C."/>
            <person name="O'Connor E."/>
            <person name="Balint B."/>
            <person name="Krizsan K."/>
            <person name="Kiss B."/>
            <person name="Hess J."/>
            <person name="Varga T."/>
            <person name="Slot J."/>
            <person name="Riley R."/>
            <person name="Boka B."/>
            <person name="Rigling D."/>
            <person name="Barry K."/>
            <person name="Lee J."/>
            <person name="Mihaltcheva S."/>
            <person name="LaButti K."/>
            <person name="Lipzen A."/>
            <person name="Waldron R."/>
            <person name="Moloney N.M."/>
            <person name="Sperisen C."/>
            <person name="Kredics L."/>
            <person name="Vagvoelgyi C."/>
            <person name="Patrignani A."/>
            <person name="Fitzpatrick D."/>
            <person name="Nagy I."/>
            <person name="Doyle S."/>
            <person name="Anderson J.B."/>
            <person name="Grigoriev I.V."/>
            <person name="Gueldener U."/>
            <person name="Muensterkoetter M."/>
            <person name="Nagy L.G."/>
        </authorList>
    </citation>
    <scope>NUCLEOTIDE SEQUENCE [LARGE SCALE GENOMIC DNA]</scope>
    <source>
        <strain evidence="2">28-4</strain>
    </source>
</reference>
<protein>
    <submittedName>
        <fullName evidence="1">Uncharacterized protein</fullName>
    </submittedName>
</protein>
<accession>A0A2H3BLZ9</accession>
<keyword evidence="2" id="KW-1185">Reference proteome</keyword>
<dbReference type="Proteomes" id="UP000218334">
    <property type="component" value="Unassembled WGS sequence"/>
</dbReference>